<dbReference type="GeneID" id="71997394"/>
<evidence type="ECO:0000313" key="3">
    <source>
        <dbReference type="Proteomes" id="UP000814176"/>
    </source>
</evidence>
<gene>
    <name evidence="2" type="ORF">C8Q71DRAFT_157474</name>
</gene>
<protein>
    <submittedName>
        <fullName evidence="2">Uncharacterized protein</fullName>
    </submittedName>
</protein>
<organism evidence="2 3">
    <name type="scientific">Rhodofomes roseus</name>
    <dbReference type="NCBI Taxonomy" id="34475"/>
    <lineage>
        <taxon>Eukaryota</taxon>
        <taxon>Fungi</taxon>
        <taxon>Dikarya</taxon>
        <taxon>Basidiomycota</taxon>
        <taxon>Agaricomycotina</taxon>
        <taxon>Agaricomycetes</taxon>
        <taxon>Polyporales</taxon>
        <taxon>Rhodofomes</taxon>
    </lineage>
</organism>
<reference evidence="2 3" key="1">
    <citation type="journal article" date="2021" name="Environ. Microbiol.">
        <title>Gene family expansions and transcriptome signatures uncover fungal adaptations to wood decay.</title>
        <authorList>
            <person name="Hage H."/>
            <person name="Miyauchi S."/>
            <person name="Viragh M."/>
            <person name="Drula E."/>
            <person name="Min B."/>
            <person name="Chaduli D."/>
            <person name="Navarro D."/>
            <person name="Favel A."/>
            <person name="Norest M."/>
            <person name="Lesage-Meessen L."/>
            <person name="Balint B."/>
            <person name="Merenyi Z."/>
            <person name="de Eugenio L."/>
            <person name="Morin E."/>
            <person name="Martinez A.T."/>
            <person name="Baldrian P."/>
            <person name="Stursova M."/>
            <person name="Martinez M.J."/>
            <person name="Novotny C."/>
            <person name="Magnuson J.K."/>
            <person name="Spatafora J.W."/>
            <person name="Maurice S."/>
            <person name="Pangilinan J."/>
            <person name="Andreopoulos W."/>
            <person name="LaButti K."/>
            <person name="Hundley H."/>
            <person name="Na H."/>
            <person name="Kuo A."/>
            <person name="Barry K."/>
            <person name="Lipzen A."/>
            <person name="Henrissat B."/>
            <person name="Riley R."/>
            <person name="Ahrendt S."/>
            <person name="Nagy L.G."/>
            <person name="Grigoriev I.V."/>
            <person name="Martin F."/>
            <person name="Rosso M.N."/>
        </authorList>
    </citation>
    <scope>NUCLEOTIDE SEQUENCE [LARGE SCALE GENOMIC DNA]</scope>
    <source>
        <strain evidence="2 3">CIRM-BRFM 1785</strain>
    </source>
</reference>
<comment type="caution">
    <text evidence="2">The sequence shown here is derived from an EMBL/GenBank/DDBJ whole genome shotgun (WGS) entry which is preliminary data.</text>
</comment>
<keyword evidence="1" id="KW-0732">Signal</keyword>
<keyword evidence="3" id="KW-1185">Reference proteome</keyword>
<name>A0ABQ8KA39_9APHY</name>
<dbReference type="RefSeq" id="XP_047776698.1">
    <property type="nucleotide sequence ID" value="XM_047916662.1"/>
</dbReference>
<evidence type="ECO:0000256" key="1">
    <source>
        <dbReference type="SAM" id="SignalP"/>
    </source>
</evidence>
<accession>A0ABQ8KA39</accession>
<evidence type="ECO:0000313" key="2">
    <source>
        <dbReference type="EMBL" id="KAH9834042.1"/>
    </source>
</evidence>
<dbReference type="Proteomes" id="UP000814176">
    <property type="component" value="Unassembled WGS sequence"/>
</dbReference>
<dbReference type="EMBL" id="JADCUA010000016">
    <property type="protein sequence ID" value="KAH9834042.1"/>
    <property type="molecule type" value="Genomic_DNA"/>
</dbReference>
<sequence length="101" mass="9594">MFPSIFRTFTLLCIFTSLVTASPAPAPVAEPIDATIANIIATNENLGCSGPSGCIAAQNSSAAAATFAASGASHSMSAPGVASALVAAAAVAGGLSAAGLL</sequence>
<proteinExistence type="predicted"/>
<feature type="signal peptide" evidence="1">
    <location>
        <begin position="1"/>
        <end position="21"/>
    </location>
</feature>
<feature type="chain" id="PRO_5047404576" evidence="1">
    <location>
        <begin position="22"/>
        <end position="101"/>
    </location>
</feature>